<dbReference type="Gene3D" id="3.30.420.10">
    <property type="entry name" value="Ribonuclease H-like superfamily/Ribonuclease H"/>
    <property type="match status" value="1"/>
</dbReference>
<dbReference type="AlphaFoldDB" id="A0AAD5I8Y1"/>
<dbReference type="InterPro" id="IPR002156">
    <property type="entry name" value="RNaseH_domain"/>
</dbReference>
<dbReference type="GO" id="GO:0004523">
    <property type="term" value="F:RNA-DNA hybrid ribonuclease activity"/>
    <property type="evidence" value="ECO:0007669"/>
    <property type="project" value="InterPro"/>
</dbReference>
<keyword evidence="3" id="KW-1185">Reference proteome</keyword>
<reference evidence="2" key="2">
    <citation type="submission" date="2023-02" db="EMBL/GenBank/DDBJ databases">
        <authorList>
            <person name="Swenson N.G."/>
            <person name="Wegrzyn J.L."/>
            <person name="Mcevoy S.L."/>
        </authorList>
    </citation>
    <scope>NUCLEOTIDE SEQUENCE</scope>
    <source>
        <strain evidence="2">91603</strain>
        <tissue evidence="2">Leaf</tissue>
    </source>
</reference>
<dbReference type="EMBL" id="JAJSOW010000107">
    <property type="protein sequence ID" value="KAI9156485.1"/>
    <property type="molecule type" value="Genomic_DNA"/>
</dbReference>
<proteinExistence type="predicted"/>
<dbReference type="PANTHER" id="PTHR47074:SF48">
    <property type="entry name" value="POLYNUCLEOTIDYL TRANSFERASE, RIBONUCLEASE H-LIKE SUPERFAMILY PROTEIN"/>
    <property type="match status" value="1"/>
</dbReference>
<dbReference type="InterPro" id="IPR036397">
    <property type="entry name" value="RNaseH_sf"/>
</dbReference>
<dbReference type="PANTHER" id="PTHR47074">
    <property type="entry name" value="BNAC02G40300D PROTEIN"/>
    <property type="match status" value="1"/>
</dbReference>
<gene>
    <name evidence="2" type="ORF">LWI28_007459</name>
</gene>
<reference evidence="2" key="1">
    <citation type="journal article" date="2022" name="Plant J.">
        <title>Strategies of tolerance reflected in two North American maple genomes.</title>
        <authorList>
            <person name="McEvoy S.L."/>
            <person name="Sezen U.U."/>
            <person name="Trouern-Trend A."/>
            <person name="McMahon S.M."/>
            <person name="Schaberg P.G."/>
            <person name="Yang J."/>
            <person name="Wegrzyn J.L."/>
            <person name="Swenson N.G."/>
        </authorList>
    </citation>
    <scope>NUCLEOTIDE SEQUENCE</scope>
    <source>
        <strain evidence="2">91603</strain>
    </source>
</reference>
<organism evidence="2 3">
    <name type="scientific">Acer negundo</name>
    <name type="common">Box elder</name>
    <dbReference type="NCBI Taxonomy" id="4023"/>
    <lineage>
        <taxon>Eukaryota</taxon>
        <taxon>Viridiplantae</taxon>
        <taxon>Streptophyta</taxon>
        <taxon>Embryophyta</taxon>
        <taxon>Tracheophyta</taxon>
        <taxon>Spermatophyta</taxon>
        <taxon>Magnoliopsida</taxon>
        <taxon>eudicotyledons</taxon>
        <taxon>Gunneridae</taxon>
        <taxon>Pentapetalae</taxon>
        <taxon>rosids</taxon>
        <taxon>malvids</taxon>
        <taxon>Sapindales</taxon>
        <taxon>Sapindaceae</taxon>
        <taxon>Hippocastanoideae</taxon>
        <taxon>Acereae</taxon>
        <taxon>Acer</taxon>
    </lineage>
</organism>
<accession>A0AAD5I8Y1</accession>
<evidence type="ECO:0000313" key="2">
    <source>
        <dbReference type="EMBL" id="KAI9156485.1"/>
    </source>
</evidence>
<sequence>MVSDGRSGEVVDACWRPPDHGMPKINCDARVDKRRRVGFGIVVRDEMGRVLRCWAQGCEANYDMDSANAMAIYKGLMVGRYMGLVNYAVESDSKVVIKQIVNGDNSDAVHGGILDSIQGIVSDAGNVVYNFCAFKG</sequence>
<dbReference type="GO" id="GO:0003676">
    <property type="term" value="F:nucleic acid binding"/>
    <property type="evidence" value="ECO:0007669"/>
    <property type="project" value="InterPro"/>
</dbReference>
<evidence type="ECO:0000259" key="1">
    <source>
        <dbReference type="Pfam" id="PF13456"/>
    </source>
</evidence>
<dbReference type="InterPro" id="IPR052929">
    <property type="entry name" value="RNase_H-like_EbsB-rel"/>
</dbReference>
<comment type="caution">
    <text evidence="2">The sequence shown here is derived from an EMBL/GenBank/DDBJ whole genome shotgun (WGS) entry which is preliminary data.</text>
</comment>
<dbReference type="Proteomes" id="UP001064489">
    <property type="component" value="Chromosome 12"/>
</dbReference>
<dbReference type="Pfam" id="PF13456">
    <property type="entry name" value="RVT_3"/>
    <property type="match status" value="1"/>
</dbReference>
<protein>
    <recommendedName>
        <fullName evidence="1">RNase H type-1 domain-containing protein</fullName>
    </recommendedName>
</protein>
<feature type="domain" description="RNase H type-1" evidence="1">
    <location>
        <begin position="26"/>
        <end position="119"/>
    </location>
</feature>
<evidence type="ECO:0000313" key="3">
    <source>
        <dbReference type="Proteomes" id="UP001064489"/>
    </source>
</evidence>
<name>A0AAD5I8Y1_ACENE</name>